<dbReference type="PANTHER" id="PTHR42943:SF2">
    <property type="entry name" value="GLUTATHIONE S-TRANSFERASE KAPPA 1"/>
    <property type="match status" value="1"/>
</dbReference>
<dbReference type="EC" id="5.99.1.4" evidence="1"/>
<comment type="similarity">
    <text evidence="1">Belongs to the GST superfamily. NadH family.</text>
</comment>
<dbReference type="InterPro" id="IPR014440">
    <property type="entry name" value="HCCAis_GSTk"/>
</dbReference>
<evidence type="ECO:0000256" key="1">
    <source>
        <dbReference type="PIRNR" id="PIRNR006386"/>
    </source>
</evidence>
<dbReference type="GO" id="GO:0018845">
    <property type="term" value="F:2-hydroxychromene-2-carboxylate isomerase activity"/>
    <property type="evidence" value="ECO:0007669"/>
    <property type="project" value="UniProtKB-UniRule"/>
</dbReference>
<dbReference type="GO" id="GO:0004364">
    <property type="term" value="F:glutathione transferase activity"/>
    <property type="evidence" value="ECO:0007669"/>
    <property type="project" value="TreeGrafter"/>
</dbReference>
<dbReference type="InterPro" id="IPR001853">
    <property type="entry name" value="DSBA-like_thioredoxin_dom"/>
</dbReference>
<dbReference type="RefSeq" id="WP_179907130.1">
    <property type="nucleotide sequence ID" value="NZ_JACBXS010000041.1"/>
</dbReference>
<evidence type="ECO:0000313" key="4">
    <source>
        <dbReference type="EMBL" id="NYS26333.1"/>
    </source>
</evidence>
<accession>A0A7Z0L295</accession>
<dbReference type="Pfam" id="PF01323">
    <property type="entry name" value="DSBA"/>
    <property type="match status" value="1"/>
</dbReference>
<protein>
    <recommendedName>
        <fullName evidence="1">2-hydroxychromene-2-carboxylate isomerase</fullName>
        <ecNumber evidence="1">5.99.1.4</ecNumber>
    </recommendedName>
</protein>
<dbReference type="SUPFAM" id="SSF52833">
    <property type="entry name" value="Thioredoxin-like"/>
    <property type="match status" value="1"/>
</dbReference>
<dbReference type="Proteomes" id="UP000529417">
    <property type="component" value="Unassembled WGS sequence"/>
</dbReference>
<proteinExistence type="inferred from homology"/>
<dbReference type="PIRSF" id="PIRSF006386">
    <property type="entry name" value="HCCAis_GSTk"/>
    <property type="match status" value="1"/>
</dbReference>
<dbReference type="GO" id="GO:0006749">
    <property type="term" value="P:glutathione metabolic process"/>
    <property type="evidence" value="ECO:0007669"/>
    <property type="project" value="TreeGrafter"/>
</dbReference>
<dbReference type="GO" id="GO:1901170">
    <property type="term" value="P:naphthalene catabolic process"/>
    <property type="evidence" value="ECO:0007669"/>
    <property type="project" value="InterPro"/>
</dbReference>
<keyword evidence="5" id="KW-1185">Reference proteome</keyword>
<gene>
    <name evidence="4" type="ORF">HUK65_15195</name>
</gene>
<sequence length="200" mass="22214">MAQAVDFWVSIGSTYSCLTVMRLPAVVRAAGVAVTWRPFDVRRIMLAQNNIPFRDKPVKAAYMWRDIERRAQRYGLNLRLPAPYPLAELTFANQVALVGCAEGWGAAYIREAYRLWFIEGLEPGQEPALGQALEAIGQDPARVLARARSAEVAARLEAETDRAMALGVFGAPSFVVGSEVFWGDDRLEDALDWARDGRLD</sequence>
<reference evidence="4 5" key="1">
    <citation type="journal article" date="2000" name="Arch. Microbiol.">
        <title>Rhodobaca bogoriensis gen. nov. and sp. nov., an alkaliphilic purple nonsulfur bacterium from African Rift Valley soda lakes.</title>
        <authorList>
            <person name="Milford A.D."/>
            <person name="Achenbach L.A."/>
            <person name="Jung D.O."/>
            <person name="Madigan M.T."/>
        </authorList>
    </citation>
    <scope>NUCLEOTIDE SEQUENCE [LARGE SCALE GENOMIC DNA]</scope>
    <source>
        <strain evidence="4 5">2376</strain>
    </source>
</reference>
<feature type="active site" description="Nucleophile" evidence="2">
    <location>
        <position position="13"/>
    </location>
</feature>
<dbReference type="Gene3D" id="3.40.30.10">
    <property type="entry name" value="Glutaredoxin"/>
    <property type="match status" value="1"/>
</dbReference>
<evidence type="ECO:0000259" key="3">
    <source>
        <dbReference type="Pfam" id="PF01323"/>
    </source>
</evidence>
<organism evidence="4 5">
    <name type="scientific">Rhabdonatronobacter sediminivivens</name>
    <dbReference type="NCBI Taxonomy" id="2743469"/>
    <lineage>
        <taxon>Bacteria</taxon>
        <taxon>Pseudomonadati</taxon>
        <taxon>Pseudomonadota</taxon>
        <taxon>Alphaproteobacteria</taxon>
        <taxon>Rhodobacterales</taxon>
        <taxon>Paracoccaceae</taxon>
        <taxon>Rhabdonatronobacter</taxon>
    </lineage>
</organism>
<dbReference type="EMBL" id="JACBXS010000041">
    <property type="protein sequence ID" value="NYS26333.1"/>
    <property type="molecule type" value="Genomic_DNA"/>
</dbReference>
<dbReference type="PANTHER" id="PTHR42943">
    <property type="entry name" value="GLUTATHIONE S-TRANSFERASE KAPPA"/>
    <property type="match status" value="1"/>
</dbReference>
<dbReference type="InterPro" id="IPR036249">
    <property type="entry name" value="Thioredoxin-like_sf"/>
</dbReference>
<comment type="caution">
    <text evidence="4">The sequence shown here is derived from an EMBL/GenBank/DDBJ whole genome shotgun (WGS) entry which is preliminary data.</text>
</comment>
<name>A0A7Z0L295_9RHOB</name>
<feature type="domain" description="DSBA-like thioredoxin" evidence="3">
    <location>
        <begin position="5"/>
        <end position="189"/>
    </location>
</feature>
<evidence type="ECO:0000256" key="2">
    <source>
        <dbReference type="PIRSR" id="PIRSR006386-1"/>
    </source>
</evidence>
<dbReference type="InterPro" id="IPR044087">
    <property type="entry name" value="NahD-like"/>
</dbReference>
<keyword evidence="1 4" id="KW-0413">Isomerase</keyword>
<dbReference type="AlphaFoldDB" id="A0A7Z0L295"/>
<evidence type="ECO:0000313" key="5">
    <source>
        <dbReference type="Proteomes" id="UP000529417"/>
    </source>
</evidence>
<dbReference type="GO" id="GO:0004602">
    <property type="term" value="F:glutathione peroxidase activity"/>
    <property type="evidence" value="ECO:0007669"/>
    <property type="project" value="TreeGrafter"/>
</dbReference>
<comment type="catalytic activity">
    <reaction evidence="1">
        <text>2-hydroxychromene-2-carboxylate = (3E)-4-(2-hydroxyphenyl)-2-oxobut-3-enoate</text>
        <dbReference type="Rhea" id="RHEA:27401"/>
        <dbReference type="ChEBI" id="CHEBI:59350"/>
        <dbReference type="ChEBI" id="CHEBI:59353"/>
        <dbReference type="EC" id="5.99.1.4"/>
    </reaction>
</comment>
<dbReference type="CDD" id="cd03022">
    <property type="entry name" value="DsbA_HCCA_Iso"/>
    <property type="match status" value="1"/>
</dbReference>
<dbReference type="InterPro" id="IPR051924">
    <property type="entry name" value="GST_Kappa/NadH"/>
</dbReference>